<evidence type="ECO:0000256" key="1">
    <source>
        <dbReference type="SAM" id="MobiDB-lite"/>
    </source>
</evidence>
<feature type="region of interest" description="Disordered" evidence="1">
    <location>
        <begin position="751"/>
        <end position="770"/>
    </location>
</feature>
<feature type="region of interest" description="Disordered" evidence="1">
    <location>
        <begin position="814"/>
        <end position="860"/>
    </location>
</feature>
<reference evidence="4 5" key="1">
    <citation type="submission" date="2019-01" db="EMBL/GenBank/DDBJ databases">
        <title>A draft genome assembly of the solar-powered sea slug Elysia chlorotica.</title>
        <authorList>
            <person name="Cai H."/>
            <person name="Li Q."/>
            <person name="Fang X."/>
            <person name="Li J."/>
            <person name="Curtis N.E."/>
            <person name="Altenburger A."/>
            <person name="Shibata T."/>
            <person name="Feng M."/>
            <person name="Maeda T."/>
            <person name="Schwartz J.A."/>
            <person name="Shigenobu S."/>
            <person name="Lundholm N."/>
            <person name="Nishiyama T."/>
            <person name="Yang H."/>
            <person name="Hasebe M."/>
            <person name="Li S."/>
            <person name="Pierce S.K."/>
            <person name="Wang J."/>
        </authorList>
    </citation>
    <scope>NUCLEOTIDE SEQUENCE [LARGE SCALE GENOMIC DNA]</scope>
    <source>
        <strain evidence="4">EC2010</strain>
        <tissue evidence="4">Whole organism of an adult</tissue>
    </source>
</reference>
<evidence type="ECO:0000259" key="3">
    <source>
        <dbReference type="Pfam" id="PF14644"/>
    </source>
</evidence>
<dbReference type="EMBL" id="RQTK01000117">
    <property type="protein sequence ID" value="RUS87182.1"/>
    <property type="molecule type" value="Genomic_DNA"/>
</dbReference>
<dbReference type="InterPro" id="IPR027914">
    <property type="entry name" value="DUF4456"/>
</dbReference>
<dbReference type="Pfam" id="PF14643">
    <property type="entry name" value="DUF4455"/>
    <property type="match status" value="1"/>
</dbReference>
<keyword evidence="5" id="KW-1185">Reference proteome</keyword>
<evidence type="ECO:0000259" key="2">
    <source>
        <dbReference type="Pfam" id="PF14643"/>
    </source>
</evidence>
<evidence type="ECO:0000313" key="4">
    <source>
        <dbReference type="EMBL" id="RUS87182.1"/>
    </source>
</evidence>
<feature type="non-terminal residue" evidence="4">
    <location>
        <position position="1015"/>
    </location>
</feature>
<feature type="compositionally biased region" description="Acidic residues" evidence="1">
    <location>
        <begin position="346"/>
        <end position="355"/>
    </location>
</feature>
<comment type="caution">
    <text evidence="4">The sequence shown here is derived from an EMBL/GenBank/DDBJ whole genome shotgun (WGS) entry which is preliminary data.</text>
</comment>
<gene>
    <name evidence="4" type="ORF">EGW08_005022</name>
</gene>
<accession>A0A433U052</accession>
<feature type="compositionally biased region" description="Basic and acidic residues" evidence="1">
    <location>
        <begin position="325"/>
        <end position="334"/>
    </location>
</feature>
<evidence type="ECO:0000313" key="5">
    <source>
        <dbReference type="Proteomes" id="UP000271974"/>
    </source>
</evidence>
<dbReference type="Pfam" id="PF14644">
    <property type="entry name" value="DUF4456"/>
    <property type="match status" value="1"/>
</dbReference>
<dbReference type="PANTHER" id="PTHR21444">
    <property type="entry name" value="COILED-COIL DOMAIN-CONTAINING PROTEIN 180"/>
    <property type="match status" value="1"/>
</dbReference>
<dbReference type="OrthoDB" id="431588at2759"/>
<feature type="compositionally biased region" description="Polar residues" evidence="1">
    <location>
        <begin position="827"/>
        <end position="858"/>
    </location>
</feature>
<dbReference type="InterPro" id="IPR028089">
    <property type="entry name" value="DUF4455"/>
</dbReference>
<dbReference type="PANTHER" id="PTHR21444:SF14">
    <property type="entry name" value="COILED-COIL DOMAIN-CONTAINING PROTEIN 180"/>
    <property type="match status" value="1"/>
</dbReference>
<dbReference type="Proteomes" id="UP000271974">
    <property type="component" value="Unassembled WGS sequence"/>
</dbReference>
<name>A0A433U052_ELYCH</name>
<dbReference type="STRING" id="188477.A0A433U052"/>
<feature type="region of interest" description="Disordered" evidence="1">
    <location>
        <begin position="320"/>
        <end position="355"/>
    </location>
</feature>
<dbReference type="AlphaFoldDB" id="A0A433U052"/>
<feature type="domain" description="DUF4456" evidence="3">
    <location>
        <begin position="910"/>
        <end position="1013"/>
    </location>
</feature>
<proteinExistence type="predicted"/>
<sequence>MFELCISPRDFMATPAVVTPPGVENVRMSLITDQEVLNRQRLELVETLCDMKPPNATKSAVYRWRQDMKTLTTELDNITQMHMSKLHEEYERVCQMCLEKVDSIRASLVESGICSTHRVSQVMDEFMLPLVGEQQRIFEQELEIMERAMEQHCAHLEQEMAALFKFSQGAAHVWDVHEIGLARQERALQEKLETARREHDLANQEKEAHLDIVMDRMRQDASELALKDSLIKALTMLDKIRETYEEFHGQQVEIVKTYPDMVREELDSYEGGVCKYFSVGRWPVRPTDMEDPPFDPSEENNNEIIKTSTGNEFYVLVSKRASQRTSKDTPSRLEEDVEGEKQPQGVEEEAGEGEGEDAFLTELDSQKESGVFEGDAGNVPEYITSIDIPADVIVRVKKVIRLNFLEHLDVWCEQAVERSDSVVVAKCEELNSELDLRLHLHQPRARRAELDVHNVRAAELVLHSERVVRHCAGMEQSLEELGTKFKAMSHEHNKLANKFRADIEALEVVFVNATKSARLVKLQNQVTVELDKFMSVIRASLRQFRQHLDQTLQMLRESNARFIKSFRLFSDGGNFCPEEIDEHRKKLEKMSAMIDSSEGSIMSDLEGMESRRLDTATKIAVEFEDRFKGHMSDLVFMERVARWLTNTQVKVKAEVANSNSQAQKIGHMLDTLERRVDACARPNLDKEQITASQLNQSLFAIFEAFVARSEYLNCMKPGGAQGNAGTAPPTARILVPNETGLKEHLSKVGFSAEASQPGQGGKAGKGGEDPSVNVIKSILNALEINNMKFTQEYWTQRSKLRFGLDAELDGDGTAAGGLESAREKTKSVMSQASSKGSEASKSTRKTVSVTGETTQRRSISGLRRTNKPLKVDRKGILDREDGVDGEGAEAESFMSTIQRTLREARDGLVTTSEVFYRQKGARPVTRPQALQETHEQCSDIIAAKLHSYAQQADQYHNQCLQELRAQLVRFEQLSAHVPSLVITDLLREEVKRLNEMQAQMTTRFQATLDQLAGRQ</sequence>
<organism evidence="4 5">
    <name type="scientific">Elysia chlorotica</name>
    <name type="common">Eastern emerald elysia</name>
    <name type="synonym">Sea slug</name>
    <dbReference type="NCBI Taxonomy" id="188477"/>
    <lineage>
        <taxon>Eukaryota</taxon>
        <taxon>Metazoa</taxon>
        <taxon>Spiralia</taxon>
        <taxon>Lophotrochozoa</taxon>
        <taxon>Mollusca</taxon>
        <taxon>Gastropoda</taxon>
        <taxon>Heterobranchia</taxon>
        <taxon>Euthyneura</taxon>
        <taxon>Panpulmonata</taxon>
        <taxon>Sacoglossa</taxon>
        <taxon>Placobranchoidea</taxon>
        <taxon>Plakobranchidae</taxon>
        <taxon>Elysia</taxon>
    </lineage>
</organism>
<evidence type="ECO:0008006" key="6">
    <source>
        <dbReference type="Google" id="ProtNLM"/>
    </source>
</evidence>
<protein>
    <recommendedName>
        <fullName evidence="6">DUF4455 domain-containing protein</fullName>
    </recommendedName>
</protein>
<feature type="domain" description="DUF4455" evidence="2">
    <location>
        <begin position="9"/>
        <end position="279"/>
    </location>
</feature>